<feature type="transmembrane region" description="Helical" evidence="1">
    <location>
        <begin position="26"/>
        <end position="46"/>
    </location>
</feature>
<gene>
    <name evidence="2" type="ORF">MNBD_BACTEROID04-1294</name>
</gene>
<dbReference type="EMBL" id="UOER01000601">
    <property type="protein sequence ID" value="VAW26469.1"/>
    <property type="molecule type" value="Genomic_DNA"/>
</dbReference>
<keyword evidence="1" id="KW-0812">Transmembrane</keyword>
<keyword evidence="1" id="KW-0472">Membrane</keyword>
<name>A0A3B0UPF9_9ZZZZ</name>
<organism evidence="2">
    <name type="scientific">hydrothermal vent metagenome</name>
    <dbReference type="NCBI Taxonomy" id="652676"/>
    <lineage>
        <taxon>unclassified sequences</taxon>
        <taxon>metagenomes</taxon>
        <taxon>ecological metagenomes</taxon>
    </lineage>
</organism>
<dbReference type="AlphaFoldDB" id="A0A3B0UPF9"/>
<proteinExistence type="predicted"/>
<sequence length="51" mass="5901">AIVFVLFLLLINYLNIFVLPANEDLKSLTISALFSYFLFALIAYFVDKKRV</sequence>
<accession>A0A3B0UPF9</accession>
<reference evidence="2" key="1">
    <citation type="submission" date="2018-06" db="EMBL/GenBank/DDBJ databases">
        <authorList>
            <person name="Zhirakovskaya E."/>
        </authorList>
    </citation>
    <scope>NUCLEOTIDE SEQUENCE</scope>
</reference>
<evidence type="ECO:0000313" key="2">
    <source>
        <dbReference type="EMBL" id="VAW26469.1"/>
    </source>
</evidence>
<protein>
    <submittedName>
        <fullName evidence="2">Uncharacterized protein</fullName>
    </submittedName>
</protein>
<keyword evidence="1" id="KW-1133">Transmembrane helix</keyword>
<evidence type="ECO:0000256" key="1">
    <source>
        <dbReference type="SAM" id="Phobius"/>
    </source>
</evidence>
<feature type="non-terminal residue" evidence="2">
    <location>
        <position position="1"/>
    </location>
</feature>